<dbReference type="OrthoDB" id="9793135at2"/>
<evidence type="ECO:0000256" key="1">
    <source>
        <dbReference type="SAM" id="SignalP"/>
    </source>
</evidence>
<reference evidence="2" key="1">
    <citation type="journal article" date="2014" name="Genome Announc.">
        <title>Draft Genome Sequences of Three Alkaliphilic Bacillus Strains, Bacillus wakoensis JCM 9140T, Bacillus akibai JCM 9157T, and Bacillus hemicellulosilyticus JCM 9152T.</title>
        <authorList>
            <person name="Yuki M."/>
            <person name="Oshima K."/>
            <person name="Suda W."/>
            <person name="Oshida Y."/>
            <person name="Kitamura K."/>
            <person name="Iida T."/>
            <person name="Hattori M."/>
            <person name="Ohkuma M."/>
        </authorList>
    </citation>
    <scope>NUCLEOTIDE SEQUENCE [LARGE SCALE GENOMIC DNA]</scope>
    <source>
        <strain evidence="2">JCM 9152</strain>
    </source>
</reference>
<comment type="caution">
    <text evidence="2">The sequence shown here is derived from an EMBL/GenBank/DDBJ whole genome shotgun (WGS) entry which is preliminary data.</text>
</comment>
<dbReference type="InterPro" id="IPR043751">
    <property type="entry name" value="DUF5696"/>
</dbReference>
<organism evidence="2 3">
    <name type="scientific">Halalkalibacter hemicellulosilyticusJCM 9152</name>
    <dbReference type="NCBI Taxonomy" id="1236971"/>
    <lineage>
        <taxon>Bacteria</taxon>
        <taxon>Bacillati</taxon>
        <taxon>Bacillota</taxon>
        <taxon>Bacilli</taxon>
        <taxon>Bacillales</taxon>
        <taxon>Bacillaceae</taxon>
        <taxon>Halalkalibacter</taxon>
    </lineage>
</organism>
<gene>
    <name evidence="2" type="ORF">JCM9152_3696</name>
</gene>
<evidence type="ECO:0000313" key="3">
    <source>
        <dbReference type="Proteomes" id="UP000018895"/>
    </source>
</evidence>
<accession>W4QLD9</accession>
<dbReference type="EMBL" id="BAUU01000030">
    <property type="protein sequence ID" value="GAE32174.1"/>
    <property type="molecule type" value="Genomic_DNA"/>
</dbReference>
<proteinExistence type="predicted"/>
<dbReference type="RefSeq" id="WP_052016060.1">
    <property type="nucleotide sequence ID" value="NZ_BAUU01000030.1"/>
</dbReference>
<evidence type="ECO:0000313" key="2">
    <source>
        <dbReference type="EMBL" id="GAE32174.1"/>
    </source>
</evidence>
<feature type="chain" id="PRO_5039329231" description="Lipoprotein" evidence="1">
    <location>
        <begin position="21"/>
        <end position="851"/>
    </location>
</feature>
<dbReference type="AlphaFoldDB" id="W4QLD9"/>
<feature type="signal peptide" evidence="1">
    <location>
        <begin position="1"/>
        <end position="20"/>
    </location>
</feature>
<evidence type="ECO:0008006" key="4">
    <source>
        <dbReference type="Google" id="ProtNLM"/>
    </source>
</evidence>
<dbReference type="STRING" id="1236971.JCM9152_3696"/>
<dbReference type="Pfam" id="PF18952">
    <property type="entry name" value="DUF5696"/>
    <property type="match status" value="1"/>
</dbReference>
<keyword evidence="3" id="KW-1185">Reference proteome</keyword>
<dbReference type="PROSITE" id="PS51257">
    <property type="entry name" value="PROKAR_LIPOPROTEIN"/>
    <property type="match status" value="1"/>
</dbReference>
<sequence>MRKARNALLLTCFLVTIVLVGCSESTGSVEIDESDITGLDYTQEQALQASFMDERLDGMKGVAENDHLQLFIDDLTGSIAVLHKDSDEIWHSNPTDRDEDSIASGVNQDVLSSQMQIHFYNNFGQGSVINTFSDSVQYDQYKIEEITNGVSVTYQFGRSERSVEDLPLMLSSARYEEITSRLDDGGKRALLIAYTEDTEREIYERNDSALSGLQLERAFMAFDDAGYTEEDLEQDMQELNFTQESLSARNFQATIEYTLDDDSLIVNVPVSSILYSEDYPVNRISLMRFFGAGGADDEGSLFVPDGSGALIHFNNGKTKYSAYQQSVYGSDLTMELSDYERTEQTVRLPVFGIIRDEGALFGIIEEGASVATINADVNGRVNSYNYVYPSFYVVNKGDVTLQANEQERTLPRFQEAPMDSDFKVRYTFLNGEEASYYGMANYYREYLEETNGLPEKVNDETLSDDIPFYLQLVGSIQKQKHFAGVPYKSLEPLTTFEQAEDIVSQLQERDMTNIKLNYLGWFNSGVDHKVPKSVSVDRAIGGKSGLHQFVDFAEEKGITLFPEVALLNVNSGSGFNEAREASRTLRGMPATLYPMDLTLERRDRTKSPSYVLSPGRLEAYTESMLSDFVSHETNGISLRDLADQLNSDFRKNNQIDRTESERISVQAMKMIHDENLEIMAKGGNQYALPYLSDIIDAPISNSGFKIQDEAIPFYQMVIRGYIDYTSTPFNLSSYTNERQYVLKSLEFGAGVHFKWIHEPNYKLKDTEYNHLYSVNYEQWIDDATNIYHEINDVLSNVRNEPIVAHEKLEEGVYKTVYNNGIYVVVNYNETAVSIDGMEIEAQGYMTGGETF</sequence>
<keyword evidence="1" id="KW-0732">Signal</keyword>
<name>W4QLD9_9BACI</name>
<dbReference type="Proteomes" id="UP000018895">
    <property type="component" value="Unassembled WGS sequence"/>
</dbReference>
<protein>
    <recommendedName>
        <fullName evidence="4">Lipoprotein</fullName>
    </recommendedName>
</protein>